<keyword evidence="1" id="KW-0813">Transport</keyword>
<feature type="region of interest" description="Disordered" evidence="2">
    <location>
        <begin position="23"/>
        <end position="42"/>
    </location>
</feature>
<protein>
    <recommendedName>
        <fullName evidence="4">Multidrug resistance protein MdtA-like C-terminal permuted SH3 domain-containing protein</fullName>
    </recommendedName>
</protein>
<accession>A0A133XM29</accession>
<comment type="caution">
    <text evidence="5">The sequence shown here is derived from an EMBL/GenBank/DDBJ whole genome shotgun (WGS) entry which is preliminary data.</text>
</comment>
<dbReference type="Proteomes" id="UP000070186">
    <property type="component" value="Unassembled WGS sequence"/>
</dbReference>
<feature type="chain" id="PRO_5007459548" description="Multidrug resistance protein MdtA-like C-terminal permuted SH3 domain-containing protein" evidence="3">
    <location>
        <begin position="21"/>
        <end position="370"/>
    </location>
</feature>
<feature type="domain" description="Multidrug resistance protein MdtA-like C-terminal permuted SH3" evidence="4">
    <location>
        <begin position="307"/>
        <end position="363"/>
    </location>
</feature>
<evidence type="ECO:0000313" key="6">
    <source>
        <dbReference type="Proteomes" id="UP000070186"/>
    </source>
</evidence>
<dbReference type="Pfam" id="PF25967">
    <property type="entry name" value="RND-MFP_C"/>
    <property type="match status" value="1"/>
</dbReference>
<dbReference type="Gene3D" id="2.40.50.100">
    <property type="match status" value="1"/>
</dbReference>
<gene>
    <name evidence="5" type="ORF">AT959_02670</name>
</gene>
<dbReference type="PANTHER" id="PTHR30097:SF15">
    <property type="entry name" value="CATION EFFLUX SYSTEM PROTEIN CUSB"/>
    <property type="match status" value="1"/>
</dbReference>
<dbReference type="GO" id="GO:0030288">
    <property type="term" value="C:outer membrane-bounded periplasmic space"/>
    <property type="evidence" value="ECO:0007669"/>
    <property type="project" value="TreeGrafter"/>
</dbReference>
<sequence length="370" mass="39383">MKRLSLLMAAALLVAQPLLAHEGHEHGDEKKAMPNLGDTPQRLPDGVVFLPKPAQRQMGVLTLKVVEQDLPRSIELPGKVIMDPHLGGRVQAMITGRIEPAGEHGLPSAGSRVKKGDVLAWVVPAAGQIERSNQSALLAELKASRQLAEKRLHRLNELADTVPRKEIEAAESEILSLNGRIAAVGSGLSGREALVAPVAGIIAASNAVVGQVVESKELVFEIVDPDSLHIEALAYEPLELGEVASASIALGGRAVPLSFIGASRRLREQALPLLFENHAVGAGLALPLGQPVKIQVLLRSTVKGLPIPQKALVRSPANELMVWVKESPERFVPRPVRTQPFDGVQVMAADGLKPGDRVVVDGAGLINQIR</sequence>
<dbReference type="InterPro" id="IPR058627">
    <property type="entry name" value="MdtA-like_C"/>
</dbReference>
<dbReference type="PANTHER" id="PTHR30097">
    <property type="entry name" value="CATION EFFLUX SYSTEM PROTEIN CUSB"/>
    <property type="match status" value="1"/>
</dbReference>
<dbReference type="RefSeq" id="WP_066880306.1">
    <property type="nucleotide sequence ID" value="NZ_LODL01000007.1"/>
</dbReference>
<dbReference type="Gene3D" id="1.10.287.470">
    <property type="entry name" value="Helix hairpin bin"/>
    <property type="match status" value="1"/>
</dbReference>
<dbReference type="Gene3D" id="2.40.420.20">
    <property type="match status" value="1"/>
</dbReference>
<keyword evidence="6" id="KW-1185">Reference proteome</keyword>
<evidence type="ECO:0000256" key="3">
    <source>
        <dbReference type="SAM" id="SignalP"/>
    </source>
</evidence>
<dbReference type="GO" id="GO:0015679">
    <property type="term" value="P:plasma membrane copper ion transport"/>
    <property type="evidence" value="ECO:0007669"/>
    <property type="project" value="TreeGrafter"/>
</dbReference>
<keyword evidence="3" id="KW-0732">Signal</keyword>
<evidence type="ECO:0000259" key="4">
    <source>
        <dbReference type="Pfam" id="PF25967"/>
    </source>
</evidence>
<reference evidence="5 6" key="1">
    <citation type="submission" date="2015-12" db="EMBL/GenBank/DDBJ databases">
        <title>Nitrous oxide reduction kinetics distinguish bacteria harboring typical versus atypical NosZ.</title>
        <authorList>
            <person name="Yoon S."/>
            <person name="Nissen S."/>
            <person name="Park D."/>
            <person name="Sanford R.A."/>
            <person name="Loeffler F.E."/>
        </authorList>
    </citation>
    <scope>NUCLEOTIDE SEQUENCE [LARGE SCALE GENOMIC DNA]</scope>
    <source>
        <strain evidence="5 6">ATCC BAA-841</strain>
    </source>
</reference>
<dbReference type="STRING" id="281362.AT959_02670"/>
<organism evidence="5 6">
    <name type="scientific">Dechloromonas denitrificans</name>
    <dbReference type="NCBI Taxonomy" id="281362"/>
    <lineage>
        <taxon>Bacteria</taxon>
        <taxon>Pseudomonadati</taxon>
        <taxon>Pseudomonadota</taxon>
        <taxon>Betaproteobacteria</taxon>
        <taxon>Rhodocyclales</taxon>
        <taxon>Azonexaceae</taxon>
        <taxon>Dechloromonas</taxon>
    </lineage>
</organism>
<evidence type="ECO:0000256" key="1">
    <source>
        <dbReference type="ARBA" id="ARBA00022448"/>
    </source>
</evidence>
<feature type="signal peptide" evidence="3">
    <location>
        <begin position="1"/>
        <end position="20"/>
    </location>
</feature>
<dbReference type="GO" id="GO:0060003">
    <property type="term" value="P:copper ion export"/>
    <property type="evidence" value="ECO:0007669"/>
    <property type="project" value="TreeGrafter"/>
</dbReference>
<dbReference type="GO" id="GO:0046914">
    <property type="term" value="F:transition metal ion binding"/>
    <property type="evidence" value="ECO:0007669"/>
    <property type="project" value="TreeGrafter"/>
</dbReference>
<dbReference type="EMBL" id="LODL01000007">
    <property type="protein sequence ID" value="KXB31983.1"/>
    <property type="molecule type" value="Genomic_DNA"/>
</dbReference>
<evidence type="ECO:0000313" key="5">
    <source>
        <dbReference type="EMBL" id="KXB31983.1"/>
    </source>
</evidence>
<dbReference type="InterPro" id="IPR051909">
    <property type="entry name" value="MFP_Cation_Efflux"/>
</dbReference>
<dbReference type="SUPFAM" id="SSF111369">
    <property type="entry name" value="HlyD-like secretion proteins"/>
    <property type="match status" value="1"/>
</dbReference>
<proteinExistence type="predicted"/>
<evidence type="ECO:0000256" key="2">
    <source>
        <dbReference type="SAM" id="MobiDB-lite"/>
    </source>
</evidence>
<name>A0A133XM29_9RHOO</name>
<feature type="compositionally biased region" description="Basic and acidic residues" evidence="2">
    <location>
        <begin position="23"/>
        <end position="32"/>
    </location>
</feature>
<dbReference type="AlphaFoldDB" id="A0A133XM29"/>